<keyword evidence="2 4" id="KW-0533">Nickel</keyword>
<evidence type="ECO:0000256" key="1">
    <source>
        <dbReference type="ARBA" id="ARBA00022490"/>
    </source>
</evidence>
<keyword evidence="1 4" id="KW-0963">Cytoplasm</keyword>
<dbReference type="SUPFAM" id="SSF69287">
    <property type="entry name" value="Urease metallochaperone UreE, N-terminal domain"/>
    <property type="match status" value="1"/>
</dbReference>
<keyword evidence="7" id="KW-1185">Reference proteome</keyword>
<protein>
    <recommendedName>
        <fullName evidence="4">Urease accessory protein UreE</fullName>
    </recommendedName>
</protein>
<dbReference type="SUPFAM" id="SSF69737">
    <property type="entry name" value="Urease metallochaperone UreE, C-terminal domain"/>
    <property type="match status" value="1"/>
</dbReference>
<dbReference type="EMBL" id="MLCA01000005">
    <property type="protein sequence ID" value="MEE7490777.1"/>
    <property type="molecule type" value="Genomic_DNA"/>
</dbReference>
<comment type="subcellular location">
    <subcellularLocation>
        <location evidence="4">Cytoplasm</location>
    </subcellularLocation>
</comment>
<gene>
    <name evidence="4" type="primary">ureE</name>
    <name evidence="6" type="ORF">MOTC310_10015</name>
</gene>
<dbReference type="HAMAP" id="MF_00822">
    <property type="entry name" value="UreE"/>
    <property type="match status" value="1"/>
</dbReference>
<name>A0ABU7TM49_9HYPH</name>
<evidence type="ECO:0000313" key="6">
    <source>
        <dbReference type="EMBL" id="MEE7490777.1"/>
    </source>
</evidence>
<evidence type="ECO:0000256" key="3">
    <source>
        <dbReference type="ARBA" id="ARBA00023186"/>
    </source>
</evidence>
<dbReference type="SMART" id="SM00988">
    <property type="entry name" value="UreE_N"/>
    <property type="match status" value="1"/>
</dbReference>
<dbReference type="NCBIfam" id="NF009752">
    <property type="entry name" value="PRK13261.1-2"/>
    <property type="match status" value="1"/>
</dbReference>
<dbReference type="InterPro" id="IPR004029">
    <property type="entry name" value="UreE_N"/>
</dbReference>
<sequence>MRVIHRILGSRQDAEMAHRLHHLAHHGAVDVLVVSSTDVARRRIRATTQSGEEVALALPRDEPLFDGAVLALEADRALVARVGTERWLRLVPESQAAALELGYHAGNLHWRVRFADGALLVALDGPADDYLVRLGALVTDRQVTHTILDEAAPC</sequence>
<dbReference type="Gene3D" id="2.60.260.20">
    <property type="entry name" value="Urease metallochaperone UreE, N-terminal domain"/>
    <property type="match status" value="1"/>
</dbReference>
<dbReference type="InterPro" id="IPR036118">
    <property type="entry name" value="UreE_N_sf"/>
</dbReference>
<reference evidence="6 7" key="1">
    <citation type="journal article" date="2012" name="Genet. Mol. Biol.">
        <title>Analysis of 16S rRNA and mxaF genes revealing insights into Methylobacterium niche-specific plant association.</title>
        <authorList>
            <person name="Dourado M.N."/>
            <person name="Andreote F.D."/>
            <person name="Dini-Andreote F."/>
            <person name="Conti R."/>
            <person name="Araujo J.M."/>
            <person name="Araujo W.L."/>
        </authorList>
    </citation>
    <scope>NUCLEOTIDE SEQUENCE [LARGE SCALE GENOMIC DNA]</scope>
    <source>
        <strain evidence="6 7">TC3-10</strain>
    </source>
</reference>
<proteinExistence type="inferred from homology"/>
<comment type="similarity">
    <text evidence="4">Belongs to the UreE family.</text>
</comment>
<dbReference type="Proteomes" id="UP001355206">
    <property type="component" value="Unassembled WGS sequence"/>
</dbReference>
<comment type="caution">
    <text evidence="6">The sequence shown here is derived from an EMBL/GenBank/DDBJ whole genome shotgun (WGS) entry which is preliminary data.</text>
</comment>
<dbReference type="InterPro" id="IPR012406">
    <property type="entry name" value="UreE"/>
</dbReference>
<organism evidence="6 7">
    <name type="scientific">Methylobacterium oryzae</name>
    <dbReference type="NCBI Taxonomy" id="334852"/>
    <lineage>
        <taxon>Bacteria</taxon>
        <taxon>Pseudomonadati</taxon>
        <taxon>Pseudomonadota</taxon>
        <taxon>Alphaproteobacteria</taxon>
        <taxon>Hyphomicrobiales</taxon>
        <taxon>Methylobacteriaceae</taxon>
        <taxon>Methylobacterium</taxon>
    </lineage>
</organism>
<comment type="function">
    <text evidence="4">Involved in urease metallocenter assembly. Binds nickel. Probably functions as a nickel donor during metallocenter assembly.</text>
</comment>
<accession>A0ABU7TM49</accession>
<dbReference type="Pfam" id="PF02814">
    <property type="entry name" value="UreE_N"/>
    <property type="match status" value="1"/>
</dbReference>
<dbReference type="Gene3D" id="3.30.70.790">
    <property type="entry name" value="UreE, C-terminal domain"/>
    <property type="match status" value="1"/>
</dbReference>
<evidence type="ECO:0000313" key="7">
    <source>
        <dbReference type="Proteomes" id="UP001355206"/>
    </source>
</evidence>
<evidence type="ECO:0000256" key="4">
    <source>
        <dbReference type="HAMAP-Rule" id="MF_00822"/>
    </source>
</evidence>
<dbReference type="RefSeq" id="WP_331289180.1">
    <property type="nucleotide sequence ID" value="NZ_MLBR01000029.1"/>
</dbReference>
<evidence type="ECO:0000259" key="5">
    <source>
        <dbReference type="SMART" id="SM00988"/>
    </source>
</evidence>
<keyword evidence="3 4" id="KW-0143">Chaperone</keyword>
<evidence type="ECO:0000256" key="2">
    <source>
        <dbReference type="ARBA" id="ARBA00022596"/>
    </source>
</evidence>
<feature type="domain" description="UreE urease accessory N-terminal" evidence="5">
    <location>
        <begin position="16"/>
        <end position="79"/>
    </location>
</feature>